<dbReference type="Pfam" id="PF12729">
    <property type="entry name" value="4HB_MCP_1"/>
    <property type="match status" value="1"/>
</dbReference>
<name>A0ABS8HWS1_9FIRM</name>
<dbReference type="PROSITE" id="PS50111">
    <property type="entry name" value="CHEMOTAXIS_TRANSDUC_2"/>
    <property type="match status" value="1"/>
</dbReference>
<keyword evidence="4" id="KW-1133">Transmembrane helix</keyword>
<dbReference type="PROSITE" id="PS50885">
    <property type="entry name" value="HAMP"/>
    <property type="match status" value="1"/>
</dbReference>
<accession>A0ABS8HWS1</accession>
<proteinExistence type="inferred from homology"/>
<dbReference type="EMBL" id="JAJHJB010000020">
    <property type="protein sequence ID" value="MCC5466592.1"/>
    <property type="molecule type" value="Genomic_DNA"/>
</dbReference>
<keyword evidence="4" id="KW-0812">Transmembrane</keyword>
<feature type="transmembrane region" description="Helical" evidence="4">
    <location>
        <begin position="7"/>
        <end position="29"/>
    </location>
</feature>
<protein>
    <submittedName>
        <fullName evidence="7">Methyl-accepting chemotaxis protein</fullName>
    </submittedName>
</protein>
<keyword evidence="1 3" id="KW-0807">Transducer</keyword>
<sequence length="557" mass="59938">MKIKTKLIIGYTVLSCLVIAVTISSIYGFKNLQSAYETITNQSDVTVIHLREIQYYFTGQANDERGFLLTGSQEFRKEIGEKSDNIKKRIVLLQGLITTKEQRELLSKIDAAHTRFTQSNYFVMDLYSAGHVEEAKQMSFGDGRKTRKELETAFNQLVTFTLEKAADQKQQAQELAKNIMIGILIASAIAISIGILLGLYMARTITKPIIQMTEHMVSGDLNFAANVTSADEVGHLIRAFDKMITTLRSMVTGVQSNAEQVAASAEELTASAEESAHAVNQVATSIMEVAQGSDEQVMIVNENIAGIEQLAASIGQVAVKTNQVSLNAQQAAISAKSGSEAIEAAINQMLQVEQSTGKSAEVIAKLGGHSQEIGQIVDAIASIAGQTNLLALNAAIEAARAGEHGRGFAVVAEEVRKLAEQSQHATKEIGHLIHEIQGDTNEAVQAMRIGAQEVQKGNTVVNLAGRSFNEIAGSVDQVSSQMQDISAFTQQIVDKSQQIVVSIGNIAAISKENASRTQTASAATEEQSASIEEIASSSQVLAKLAEELQRSISHFKS</sequence>
<keyword evidence="4" id="KW-0472">Membrane</keyword>
<evidence type="ECO:0000256" key="1">
    <source>
        <dbReference type="ARBA" id="ARBA00023224"/>
    </source>
</evidence>
<feature type="domain" description="HAMP" evidence="6">
    <location>
        <begin position="203"/>
        <end position="252"/>
    </location>
</feature>
<feature type="transmembrane region" description="Helical" evidence="4">
    <location>
        <begin position="179"/>
        <end position="202"/>
    </location>
</feature>
<evidence type="ECO:0000256" key="4">
    <source>
        <dbReference type="SAM" id="Phobius"/>
    </source>
</evidence>
<evidence type="ECO:0000313" key="7">
    <source>
        <dbReference type="EMBL" id="MCC5466592.1"/>
    </source>
</evidence>
<dbReference type="PRINTS" id="PR00260">
    <property type="entry name" value="CHEMTRNSDUCR"/>
</dbReference>
<dbReference type="PANTHER" id="PTHR32089:SF112">
    <property type="entry name" value="LYSOZYME-LIKE PROTEIN-RELATED"/>
    <property type="match status" value="1"/>
</dbReference>
<dbReference type="SUPFAM" id="SSF58104">
    <property type="entry name" value="Methyl-accepting chemotaxis protein (MCP) signaling domain"/>
    <property type="match status" value="2"/>
</dbReference>
<dbReference type="Gene3D" id="1.10.287.950">
    <property type="entry name" value="Methyl-accepting chemotaxis protein"/>
    <property type="match status" value="1"/>
</dbReference>
<comment type="similarity">
    <text evidence="2">Belongs to the methyl-accepting chemotaxis (MCP) protein family.</text>
</comment>
<evidence type="ECO:0000259" key="5">
    <source>
        <dbReference type="PROSITE" id="PS50111"/>
    </source>
</evidence>
<dbReference type="InterPro" id="IPR004089">
    <property type="entry name" value="MCPsignal_dom"/>
</dbReference>
<dbReference type="Pfam" id="PF00015">
    <property type="entry name" value="MCPsignal"/>
    <property type="match status" value="1"/>
</dbReference>
<evidence type="ECO:0000256" key="3">
    <source>
        <dbReference type="PROSITE-ProRule" id="PRU00284"/>
    </source>
</evidence>
<keyword evidence="8" id="KW-1185">Reference proteome</keyword>
<dbReference type="Pfam" id="PF00672">
    <property type="entry name" value="HAMP"/>
    <property type="match status" value="1"/>
</dbReference>
<dbReference type="InterPro" id="IPR024478">
    <property type="entry name" value="HlyB_4HB_MCP"/>
</dbReference>
<comment type="caution">
    <text evidence="7">The sequence shown here is derived from an EMBL/GenBank/DDBJ whole genome shotgun (WGS) entry which is preliminary data.</text>
</comment>
<evidence type="ECO:0000259" key="6">
    <source>
        <dbReference type="PROSITE" id="PS50885"/>
    </source>
</evidence>
<dbReference type="RefSeq" id="WP_229535723.1">
    <property type="nucleotide sequence ID" value="NZ_JAJHJB010000020.1"/>
</dbReference>
<dbReference type="CDD" id="cd06225">
    <property type="entry name" value="HAMP"/>
    <property type="match status" value="1"/>
</dbReference>
<organism evidence="7 8">
    <name type="scientific">Pelosinus baikalensis</name>
    <dbReference type="NCBI Taxonomy" id="2892015"/>
    <lineage>
        <taxon>Bacteria</taxon>
        <taxon>Bacillati</taxon>
        <taxon>Bacillota</taxon>
        <taxon>Negativicutes</taxon>
        <taxon>Selenomonadales</taxon>
        <taxon>Sporomusaceae</taxon>
        <taxon>Pelosinus</taxon>
    </lineage>
</organism>
<dbReference type="Proteomes" id="UP001165492">
    <property type="component" value="Unassembled WGS sequence"/>
</dbReference>
<feature type="domain" description="Methyl-accepting transducer" evidence="5">
    <location>
        <begin position="271"/>
        <end position="507"/>
    </location>
</feature>
<dbReference type="CDD" id="cd11386">
    <property type="entry name" value="MCP_signal"/>
    <property type="match status" value="1"/>
</dbReference>
<dbReference type="SMART" id="SM00283">
    <property type="entry name" value="MA"/>
    <property type="match status" value="1"/>
</dbReference>
<dbReference type="InterPro" id="IPR003660">
    <property type="entry name" value="HAMP_dom"/>
</dbReference>
<gene>
    <name evidence="7" type="ORF">LMF89_14680</name>
</gene>
<evidence type="ECO:0000256" key="2">
    <source>
        <dbReference type="ARBA" id="ARBA00029447"/>
    </source>
</evidence>
<reference evidence="7" key="1">
    <citation type="submission" date="2021-11" db="EMBL/GenBank/DDBJ databases">
        <title>Description of a new species Pelosinus isolated from the bottom sediments of Lake Baikal.</title>
        <authorList>
            <person name="Zakharyuk A."/>
        </authorList>
    </citation>
    <scope>NUCLEOTIDE SEQUENCE</scope>
    <source>
        <strain evidence="7">Bkl1</strain>
    </source>
</reference>
<dbReference type="Gene3D" id="6.10.340.10">
    <property type="match status" value="1"/>
</dbReference>
<evidence type="ECO:0000313" key="8">
    <source>
        <dbReference type="Proteomes" id="UP001165492"/>
    </source>
</evidence>
<dbReference type="SMART" id="SM00304">
    <property type="entry name" value="HAMP"/>
    <property type="match status" value="1"/>
</dbReference>
<dbReference type="PANTHER" id="PTHR32089">
    <property type="entry name" value="METHYL-ACCEPTING CHEMOTAXIS PROTEIN MCPB"/>
    <property type="match status" value="1"/>
</dbReference>
<dbReference type="InterPro" id="IPR004090">
    <property type="entry name" value="Chemotax_Me-accpt_rcpt"/>
</dbReference>